<dbReference type="InterPro" id="IPR044822">
    <property type="entry name" value="Myb_DNA-bind_4"/>
</dbReference>
<keyword evidence="4" id="KW-1185">Reference proteome</keyword>
<evidence type="ECO:0000259" key="2">
    <source>
        <dbReference type="Pfam" id="PF13837"/>
    </source>
</evidence>
<feature type="region of interest" description="Disordered" evidence="1">
    <location>
        <begin position="129"/>
        <end position="155"/>
    </location>
</feature>
<evidence type="ECO:0000313" key="4">
    <source>
        <dbReference type="Proteomes" id="UP000325577"/>
    </source>
</evidence>
<gene>
    <name evidence="3" type="ORF">F0562_018567</name>
</gene>
<reference evidence="3 4" key="1">
    <citation type="submission" date="2019-09" db="EMBL/GenBank/DDBJ databases">
        <title>A chromosome-level genome assembly of the Chinese tupelo Nyssa sinensis.</title>
        <authorList>
            <person name="Yang X."/>
            <person name="Kang M."/>
            <person name="Yang Y."/>
            <person name="Xiong H."/>
            <person name="Wang M."/>
            <person name="Zhang Z."/>
            <person name="Wang Z."/>
            <person name="Wu H."/>
            <person name="Ma T."/>
            <person name="Liu J."/>
            <person name="Xi Z."/>
        </authorList>
    </citation>
    <scope>NUCLEOTIDE SEQUENCE [LARGE SCALE GENOMIC DNA]</scope>
    <source>
        <strain evidence="3">J267</strain>
        <tissue evidence="3">Leaf</tissue>
    </source>
</reference>
<sequence>MAAVSSSSTRDPPVLPGPSLPSSSRRLPPPCWSHDETVALIDAYCEKWYSLRRGNLRATHWQEVADAVAARCLLSPGNPSKTSIQCRHKMEKLRKRYRSELQRALATPNIHRFSSSWVHFKRMDSMEKGPSSAGLVNSVPIDHGADEDDEDDDDFQDLYENNVEHGVSYNRNDYGSMSNGVGSGSGSGSGFRIRIPGRSSLAPAGTKIYRNLDENPNPNFGSTRVSRDGYSGKFGLGTSGGGAGGVKKRKENPVMEMVSAIKVLGDGFVRMEKMKMDMAREVEAMRMDMELKRTEMFLESQQRIVEAFAKSLDNG</sequence>
<dbReference type="Gene3D" id="1.10.10.60">
    <property type="entry name" value="Homeodomain-like"/>
    <property type="match status" value="1"/>
</dbReference>
<dbReference type="PANTHER" id="PTHR31307">
    <property type="entry name" value="TRIHELIX TRANSCRIPTION FACTOR ASIL2"/>
    <property type="match status" value="1"/>
</dbReference>
<dbReference type="EMBL" id="CM018052">
    <property type="protein sequence ID" value="KAA8515822.1"/>
    <property type="molecule type" value="Genomic_DNA"/>
</dbReference>
<feature type="region of interest" description="Disordered" evidence="1">
    <location>
        <begin position="209"/>
        <end position="232"/>
    </location>
</feature>
<feature type="compositionally biased region" description="Polar residues" evidence="1">
    <location>
        <begin position="214"/>
        <end position="224"/>
    </location>
</feature>
<evidence type="ECO:0000256" key="1">
    <source>
        <dbReference type="SAM" id="MobiDB-lite"/>
    </source>
</evidence>
<organism evidence="3 4">
    <name type="scientific">Nyssa sinensis</name>
    <dbReference type="NCBI Taxonomy" id="561372"/>
    <lineage>
        <taxon>Eukaryota</taxon>
        <taxon>Viridiplantae</taxon>
        <taxon>Streptophyta</taxon>
        <taxon>Embryophyta</taxon>
        <taxon>Tracheophyta</taxon>
        <taxon>Spermatophyta</taxon>
        <taxon>Magnoliopsida</taxon>
        <taxon>eudicotyledons</taxon>
        <taxon>Gunneridae</taxon>
        <taxon>Pentapetalae</taxon>
        <taxon>asterids</taxon>
        <taxon>Cornales</taxon>
        <taxon>Nyssaceae</taxon>
        <taxon>Nyssa</taxon>
    </lineage>
</organism>
<dbReference type="AlphaFoldDB" id="A0A5J4ZDJ2"/>
<dbReference type="OrthoDB" id="1901794at2759"/>
<feature type="region of interest" description="Disordered" evidence="1">
    <location>
        <begin position="1"/>
        <end position="27"/>
    </location>
</feature>
<name>A0A5J4ZDJ2_9ASTE</name>
<protein>
    <recommendedName>
        <fullName evidence="2">Myb/SANT-like DNA-binding domain-containing protein</fullName>
    </recommendedName>
</protein>
<dbReference type="PANTHER" id="PTHR31307:SF49">
    <property type="entry name" value="ALCOHOL DEHYDROGENASE TRANSCRIPTION FACTOR MYB_SANT-LIKE FAMILY PROTEIN"/>
    <property type="match status" value="1"/>
</dbReference>
<feature type="domain" description="Myb/SANT-like DNA-binding" evidence="2">
    <location>
        <begin position="30"/>
        <end position="126"/>
    </location>
</feature>
<evidence type="ECO:0000313" key="3">
    <source>
        <dbReference type="EMBL" id="KAA8515822.1"/>
    </source>
</evidence>
<dbReference type="FunFam" id="1.10.10.60:FF:000152">
    <property type="entry name" value="Trihelix transcription factor ASIL2"/>
    <property type="match status" value="1"/>
</dbReference>
<dbReference type="Proteomes" id="UP000325577">
    <property type="component" value="Linkage Group LG9"/>
</dbReference>
<feature type="compositionally biased region" description="Acidic residues" evidence="1">
    <location>
        <begin position="145"/>
        <end position="155"/>
    </location>
</feature>
<dbReference type="Pfam" id="PF13837">
    <property type="entry name" value="Myb_DNA-bind_4"/>
    <property type="match status" value="1"/>
</dbReference>
<accession>A0A5J4ZDJ2</accession>
<feature type="region of interest" description="Disordered" evidence="1">
    <location>
        <begin position="178"/>
        <end position="197"/>
    </location>
</feature>
<dbReference type="InterPro" id="IPR044823">
    <property type="entry name" value="ASIL1/2-like"/>
</dbReference>
<proteinExistence type="predicted"/>
<dbReference type="SMART" id="SM00595">
    <property type="entry name" value="MADF"/>
    <property type="match status" value="1"/>
</dbReference>